<gene>
    <name evidence="1" type="ORF">BJG266_LOCUS30076</name>
    <name evidence="2" type="ORF">QVE165_LOCUS43251</name>
</gene>
<accession>A0A815AMY0</accession>
<keyword evidence="3" id="KW-1185">Reference proteome</keyword>
<organism evidence="1 4">
    <name type="scientific">Adineta steineri</name>
    <dbReference type="NCBI Taxonomy" id="433720"/>
    <lineage>
        <taxon>Eukaryota</taxon>
        <taxon>Metazoa</taxon>
        <taxon>Spiralia</taxon>
        <taxon>Gnathifera</taxon>
        <taxon>Rotifera</taxon>
        <taxon>Eurotatoria</taxon>
        <taxon>Bdelloidea</taxon>
        <taxon>Adinetida</taxon>
        <taxon>Adinetidae</taxon>
        <taxon>Adineta</taxon>
    </lineage>
</organism>
<dbReference type="Proteomes" id="UP000663832">
    <property type="component" value="Unassembled WGS sequence"/>
</dbReference>
<comment type="caution">
    <text evidence="1">The sequence shown here is derived from an EMBL/GenBank/DDBJ whole genome shotgun (WGS) entry which is preliminary data.</text>
</comment>
<evidence type="ECO:0000313" key="4">
    <source>
        <dbReference type="Proteomes" id="UP000663877"/>
    </source>
</evidence>
<dbReference type="Proteomes" id="UP000663877">
    <property type="component" value="Unassembled WGS sequence"/>
</dbReference>
<dbReference type="EMBL" id="CAJNOM010000552">
    <property type="protein sequence ID" value="CAF1497100.1"/>
    <property type="molecule type" value="Genomic_DNA"/>
</dbReference>
<evidence type="ECO:0000313" key="3">
    <source>
        <dbReference type="Proteomes" id="UP000663832"/>
    </source>
</evidence>
<dbReference type="AlphaFoldDB" id="A0A815AMY0"/>
<proteinExistence type="predicted"/>
<reference evidence="1" key="1">
    <citation type="submission" date="2021-02" db="EMBL/GenBank/DDBJ databases">
        <authorList>
            <person name="Nowell W R."/>
        </authorList>
    </citation>
    <scope>NUCLEOTIDE SEQUENCE</scope>
</reference>
<sequence length="112" mass="12717">MADQTEKKLLLISTISTAQTVEEVAHKAKLSIQSASRSDQFEFSQNVIPNLLPIQYPIHNNQFQFSQNVTSDPPSLRTPFINNDMRTPTIVTEWPVPDAWSTDEITASIWMQ</sequence>
<evidence type="ECO:0000313" key="1">
    <source>
        <dbReference type="EMBL" id="CAF1260124.1"/>
    </source>
</evidence>
<name>A0A815AMY0_9BILA</name>
<dbReference type="EMBL" id="CAJNOI010000373">
    <property type="protein sequence ID" value="CAF1260124.1"/>
    <property type="molecule type" value="Genomic_DNA"/>
</dbReference>
<evidence type="ECO:0000313" key="2">
    <source>
        <dbReference type="EMBL" id="CAF1497100.1"/>
    </source>
</evidence>
<protein>
    <submittedName>
        <fullName evidence="1">Uncharacterized protein</fullName>
    </submittedName>
</protein>